<dbReference type="EMBL" id="JABFDB010000006">
    <property type="protein sequence ID" value="NYZ20269.1"/>
    <property type="molecule type" value="Genomic_DNA"/>
</dbReference>
<proteinExistence type="predicted"/>
<dbReference type="Proteomes" id="UP000584642">
    <property type="component" value="Unassembled WGS sequence"/>
</dbReference>
<evidence type="ECO:0000313" key="5">
    <source>
        <dbReference type="EMBL" id="NYZ20269.1"/>
    </source>
</evidence>
<protein>
    <submittedName>
        <fullName evidence="5">Glycosyltransferase family 4 protein</fullName>
    </submittedName>
</protein>
<organism evidence="5 6">
    <name type="scientific">Azospirillum oleiclasticum</name>
    <dbReference type="NCBI Taxonomy" id="2735135"/>
    <lineage>
        <taxon>Bacteria</taxon>
        <taxon>Pseudomonadati</taxon>
        <taxon>Pseudomonadota</taxon>
        <taxon>Alphaproteobacteria</taxon>
        <taxon>Rhodospirillales</taxon>
        <taxon>Azospirillaceae</taxon>
        <taxon>Azospirillum</taxon>
    </lineage>
</organism>
<evidence type="ECO:0000256" key="1">
    <source>
        <dbReference type="ARBA" id="ARBA00022676"/>
    </source>
</evidence>
<dbReference type="PANTHER" id="PTHR12526:SF510">
    <property type="entry name" value="D-INOSITOL 3-PHOSPHATE GLYCOSYLTRANSFERASE"/>
    <property type="match status" value="1"/>
</dbReference>
<sequence length="349" mass="35734">MDEALRFVVPGPITQTTGGYIYDRRVVEGMRAAGHAVDVVELPGVHPRVDDATRRAAAATLAAVPDGAPVVVDGLALPALADAVTRDAGRLRLSAMIHHPLWLETGLAAGEAERLRALEAGCLSAMRRIVVPSARTLADVVAMGVPAERVTVVPPGTDPAPFAAGSGDGMVRLLSVATLTPRKGHATLIEALRRLESAAWRLLVVGSAERDPEHAARLRAIIAAAGLGERVTLAGELDGEALAAAFHGADLFVQASHHEGFGMALAEALAHGLPVVATAVGAAPELVPAGAGLLVPPGDAAALAAALGRVIADAGERRRLAAGARRAAAALPGWDETARRFAAGLRLEL</sequence>
<dbReference type="Pfam" id="PF13439">
    <property type="entry name" value="Glyco_transf_4"/>
    <property type="match status" value="1"/>
</dbReference>
<dbReference type="InterPro" id="IPR028098">
    <property type="entry name" value="Glyco_trans_4-like_N"/>
</dbReference>
<gene>
    <name evidence="5" type="ORF">HND93_11140</name>
</gene>
<dbReference type="RefSeq" id="WP_180282032.1">
    <property type="nucleotide sequence ID" value="NZ_JABFDB010000006.1"/>
</dbReference>
<comment type="caution">
    <text evidence="5">The sequence shown here is derived from an EMBL/GenBank/DDBJ whole genome shotgun (WGS) entry which is preliminary data.</text>
</comment>
<feature type="domain" description="Glycosyltransferase subfamily 4-like N-terminal" evidence="4">
    <location>
        <begin position="82"/>
        <end position="159"/>
    </location>
</feature>
<evidence type="ECO:0000259" key="3">
    <source>
        <dbReference type="Pfam" id="PF00534"/>
    </source>
</evidence>
<accession>A0ABX2TB67</accession>
<dbReference type="CDD" id="cd03801">
    <property type="entry name" value="GT4_PimA-like"/>
    <property type="match status" value="1"/>
</dbReference>
<evidence type="ECO:0000259" key="4">
    <source>
        <dbReference type="Pfam" id="PF13439"/>
    </source>
</evidence>
<reference evidence="5 6" key="1">
    <citation type="submission" date="2020-05" db="EMBL/GenBank/DDBJ databases">
        <title>Azospirillum oleiclasticum sp. nov, a nitrogen-fixing and heavy crude oil-emulsifying bacterium isolated from the crude oil of Yumen Oilfield.</title>
        <authorList>
            <person name="Wu D."/>
            <person name="Cai M."/>
            <person name="Zhang X."/>
        </authorList>
    </citation>
    <scope>NUCLEOTIDE SEQUENCE [LARGE SCALE GENOMIC DNA]</scope>
    <source>
        <strain evidence="5 6">ROY-1-1-2</strain>
    </source>
</reference>
<name>A0ABX2TB67_9PROT</name>
<keyword evidence="1" id="KW-0328">Glycosyltransferase</keyword>
<keyword evidence="6" id="KW-1185">Reference proteome</keyword>
<dbReference type="SUPFAM" id="SSF53756">
    <property type="entry name" value="UDP-Glycosyltransferase/glycogen phosphorylase"/>
    <property type="match status" value="1"/>
</dbReference>
<dbReference type="InterPro" id="IPR001296">
    <property type="entry name" value="Glyco_trans_1"/>
</dbReference>
<evidence type="ECO:0000313" key="6">
    <source>
        <dbReference type="Proteomes" id="UP000584642"/>
    </source>
</evidence>
<dbReference type="Gene3D" id="3.40.50.2000">
    <property type="entry name" value="Glycogen Phosphorylase B"/>
    <property type="match status" value="2"/>
</dbReference>
<evidence type="ECO:0000256" key="2">
    <source>
        <dbReference type="ARBA" id="ARBA00022679"/>
    </source>
</evidence>
<feature type="domain" description="Glycosyl transferase family 1" evidence="3">
    <location>
        <begin position="172"/>
        <end position="326"/>
    </location>
</feature>
<dbReference type="PANTHER" id="PTHR12526">
    <property type="entry name" value="GLYCOSYLTRANSFERASE"/>
    <property type="match status" value="1"/>
</dbReference>
<keyword evidence="2" id="KW-0808">Transferase</keyword>
<dbReference type="Pfam" id="PF00534">
    <property type="entry name" value="Glycos_transf_1"/>
    <property type="match status" value="1"/>
</dbReference>